<comment type="caution">
    <text evidence="1">The sequence shown here is derived from an EMBL/GenBank/DDBJ whole genome shotgun (WGS) entry which is preliminary data.</text>
</comment>
<sequence>MKKTVIVKGERRKVEFEYRVIDKLVSCQKSKRWDKQWGWLPVETYYHEAVAIIDGVEYPSVRRWHTNGGRYSEQFFYNGHFYDSYKKMIERILESADE</sequence>
<name>A0ABV1GV75_9BACT</name>
<proteinExistence type="predicted"/>
<dbReference type="GeneID" id="78181107"/>
<dbReference type="RefSeq" id="WP_129652122.1">
    <property type="nucleotide sequence ID" value="NZ_JBBMFL010000004.1"/>
</dbReference>
<dbReference type="EMBL" id="JBBMFL010000004">
    <property type="protein sequence ID" value="MEQ2544310.1"/>
    <property type="molecule type" value="Genomic_DNA"/>
</dbReference>
<organism evidence="1 2">
    <name type="scientific">Alistipes intestinihominis</name>
    <dbReference type="NCBI Taxonomy" id="3133172"/>
    <lineage>
        <taxon>Bacteria</taxon>
        <taxon>Pseudomonadati</taxon>
        <taxon>Bacteroidota</taxon>
        <taxon>Bacteroidia</taxon>
        <taxon>Bacteroidales</taxon>
        <taxon>Rikenellaceae</taxon>
        <taxon>Alistipes</taxon>
    </lineage>
</organism>
<gene>
    <name evidence="1" type="ORF">WMO46_05030</name>
</gene>
<protein>
    <submittedName>
        <fullName evidence="1">Uncharacterized protein</fullName>
    </submittedName>
</protein>
<evidence type="ECO:0000313" key="2">
    <source>
        <dbReference type="Proteomes" id="UP001460202"/>
    </source>
</evidence>
<keyword evidence="2" id="KW-1185">Reference proteome</keyword>
<evidence type="ECO:0000313" key="1">
    <source>
        <dbReference type="EMBL" id="MEQ2544310.1"/>
    </source>
</evidence>
<dbReference type="Proteomes" id="UP001460202">
    <property type="component" value="Unassembled WGS sequence"/>
</dbReference>
<accession>A0ABV1GV75</accession>
<reference evidence="1 2" key="1">
    <citation type="submission" date="2024-03" db="EMBL/GenBank/DDBJ databases">
        <title>Human intestinal bacterial collection.</title>
        <authorList>
            <person name="Pauvert C."/>
            <person name="Hitch T.C.A."/>
            <person name="Clavel T."/>
        </authorList>
    </citation>
    <scope>NUCLEOTIDE SEQUENCE [LARGE SCALE GENOMIC DNA]</scope>
    <source>
        <strain evidence="1 2">CLA-KB-H122</strain>
    </source>
</reference>